<accession>A0A268HBE4</accession>
<sequence>MIMRASDYVSSDIISSDEFKTRLIDIGYQDLTSVELEEKIRQLYLEENGELLEADIQIFHSSASERQLVKESGYDGTAVYINNGDKQEVYVISEGTQDLDDWIYNIKAMLAGKSADQAIATDEFVKEAKEQFNLVDNVETNGLSHSLAHNNNAHALLSFGTFDNVYSVNGAQLNYYQLFETDRKFNAAVRNKFTLSTNDDVYNLSPQDLHDFAMTYYEDKTDRIDQVISTDDPLYAVSVVRGFFTLGSITMVDTNPDVPGLRELIADIPDDVIKDFQELAIDFTVASNEGGTNEGVKELIGIDVGAFKDKEGMELAGHIIANYDTMVRALNEKLPPLLDRVQTVTANSDEIFGSLKEAGYITDRQKEVTIDHLTRIEKSLIDIENILKDNVNLRDKLNNPFLGAGNEIVTILRLASNLVEIYMSYMEIEKTGILKRLESIKDSHGLQEMLSSMSDGLKSYIGADMIYTSTSTKGEPIKVNISAALRMYQKSIPILEAKSTKISNFEKAIKHELDESYKDEKRKVQDEINQMESSPSSYRFLLSKHGYYPTFNKEIKSIRVHEIFYPLEENDFDEQLEELKKSVESGKLYIEKYRQAIEDLFEEEENVSQLFDLSRRI</sequence>
<organism evidence="2 3">
    <name type="scientific">Terribacillus saccharophilus</name>
    <dbReference type="NCBI Taxonomy" id="361277"/>
    <lineage>
        <taxon>Bacteria</taxon>
        <taxon>Bacillati</taxon>
        <taxon>Bacillota</taxon>
        <taxon>Bacilli</taxon>
        <taxon>Bacillales</taxon>
        <taxon>Bacillaceae</taxon>
        <taxon>Terribacillus</taxon>
    </lineage>
</organism>
<feature type="domain" description="DUF6792" evidence="1">
    <location>
        <begin position="28"/>
        <end position="235"/>
    </location>
</feature>
<evidence type="ECO:0000313" key="2">
    <source>
        <dbReference type="EMBL" id="PAE07189.1"/>
    </source>
</evidence>
<proteinExistence type="predicted"/>
<name>A0A268HBE4_9BACI</name>
<dbReference type="Proteomes" id="UP000216475">
    <property type="component" value="Unassembled WGS sequence"/>
</dbReference>
<reference evidence="2 3" key="1">
    <citation type="submission" date="2017-07" db="EMBL/GenBank/DDBJ databases">
        <title>Isolation and whole genome analysis of endospore-forming bacteria from heroin.</title>
        <authorList>
            <person name="Kalinowski J."/>
            <person name="Ahrens B."/>
            <person name="Al-Dilaimi A."/>
            <person name="Winkler A."/>
            <person name="Wibberg D."/>
            <person name="Schleenbecker U."/>
            <person name="Ruckert C."/>
            <person name="Wolfel R."/>
            <person name="Grass G."/>
        </authorList>
    </citation>
    <scope>NUCLEOTIDE SEQUENCE [LARGE SCALE GENOMIC DNA]</scope>
    <source>
        <strain evidence="2 3">7509</strain>
    </source>
</reference>
<evidence type="ECO:0000259" key="1">
    <source>
        <dbReference type="Pfam" id="PF20591"/>
    </source>
</evidence>
<dbReference type="Pfam" id="PF20591">
    <property type="entry name" value="DUF6792"/>
    <property type="match status" value="1"/>
</dbReference>
<evidence type="ECO:0000313" key="3">
    <source>
        <dbReference type="Proteomes" id="UP000216475"/>
    </source>
</evidence>
<comment type="caution">
    <text evidence="2">The sequence shown here is derived from an EMBL/GenBank/DDBJ whole genome shotgun (WGS) entry which is preliminary data.</text>
</comment>
<dbReference type="EMBL" id="NPBH01000055">
    <property type="protein sequence ID" value="PAE07189.1"/>
    <property type="molecule type" value="Genomic_DNA"/>
</dbReference>
<gene>
    <name evidence="2" type="ORF">CHI12_11950</name>
</gene>
<protein>
    <recommendedName>
        <fullName evidence="1">DUF6792 domain-containing protein</fullName>
    </recommendedName>
</protein>
<dbReference type="AlphaFoldDB" id="A0A268HBE4"/>
<dbReference type="InterPro" id="IPR046742">
    <property type="entry name" value="DUF6792"/>
</dbReference>